<accession>A0A4W3JBN5</accession>
<feature type="compositionally biased region" description="Polar residues" evidence="2">
    <location>
        <begin position="129"/>
        <end position="149"/>
    </location>
</feature>
<dbReference type="InterPro" id="IPR036875">
    <property type="entry name" value="Znf_CCHC_sf"/>
</dbReference>
<dbReference type="OMA" id="HCVINNG"/>
<dbReference type="Proteomes" id="UP000314986">
    <property type="component" value="Unassembled WGS sequence"/>
</dbReference>
<evidence type="ECO:0000313" key="5">
    <source>
        <dbReference type="Proteomes" id="UP000314986"/>
    </source>
</evidence>
<dbReference type="Gene3D" id="4.10.60.10">
    <property type="entry name" value="Zinc finger, CCHC-type"/>
    <property type="match status" value="1"/>
</dbReference>
<dbReference type="PANTHER" id="PTHR46939">
    <property type="entry name" value="ZINC FINGER CCHC DOMAIN-CONTAINING PROTEIN 2"/>
    <property type="match status" value="1"/>
</dbReference>
<feature type="domain" description="CCHC-type" evidence="3">
    <location>
        <begin position="545"/>
        <end position="560"/>
    </location>
</feature>
<feature type="compositionally biased region" description="Low complexity" evidence="2">
    <location>
        <begin position="73"/>
        <end position="83"/>
    </location>
</feature>
<reference evidence="5" key="3">
    <citation type="journal article" date="2014" name="Nature">
        <title>Elephant shark genome provides unique insights into gnathostome evolution.</title>
        <authorList>
            <consortium name="International Elephant Shark Genome Sequencing Consortium"/>
            <person name="Venkatesh B."/>
            <person name="Lee A.P."/>
            <person name="Ravi V."/>
            <person name="Maurya A.K."/>
            <person name="Lian M.M."/>
            <person name="Swann J.B."/>
            <person name="Ohta Y."/>
            <person name="Flajnik M.F."/>
            <person name="Sutoh Y."/>
            <person name="Kasahara M."/>
            <person name="Hoon S."/>
            <person name="Gangu V."/>
            <person name="Roy S.W."/>
            <person name="Irimia M."/>
            <person name="Korzh V."/>
            <person name="Kondrychyn I."/>
            <person name="Lim Z.W."/>
            <person name="Tay B.H."/>
            <person name="Tohari S."/>
            <person name="Kong K.W."/>
            <person name="Ho S."/>
            <person name="Lorente-Galdos B."/>
            <person name="Quilez J."/>
            <person name="Marques-Bonet T."/>
            <person name="Raney B.J."/>
            <person name="Ingham P.W."/>
            <person name="Tay A."/>
            <person name="Hillier L.W."/>
            <person name="Minx P."/>
            <person name="Boehm T."/>
            <person name="Wilson R.K."/>
            <person name="Brenner S."/>
            <person name="Warren W.C."/>
        </authorList>
    </citation>
    <scope>NUCLEOTIDE SEQUENCE [LARGE SCALE GENOMIC DNA]</scope>
</reference>
<dbReference type="AlphaFoldDB" id="A0A4W3JBN5"/>
<dbReference type="SMART" id="SM00343">
    <property type="entry name" value="ZnF_C2HC"/>
    <property type="match status" value="1"/>
</dbReference>
<keyword evidence="1" id="KW-0479">Metal-binding</keyword>
<dbReference type="STRING" id="7868.ENSCMIP00000036956"/>
<reference evidence="5" key="1">
    <citation type="journal article" date="2006" name="Science">
        <title>Ancient noncoding elements conserved in the human genome.</title>
        <authorList>
            <person name="Venkatesh B."/>
            <person name="Kirkness E.F."/>
            <person name="Loh Y.H."/>
            <person name="Halpern A.L."/>
            <person name="Lee A.P."/>
            <person name="Johnson J."/>
            <person name="Dandona N."/>
            <person name="Viswanathan L.D."/>
            <person name="Tay A."/>
            <person name="Venter J.C."/>
            <person name="Strausberg R.L."/>
            <person name="Brenner S."/>
        </authorList>
    </citation>
    <scope>NUCLEOTIDE SEQUENCE [LARGE SCALE GENOMIC DNA]</scope>
</reference>
<evidence type="ECO:0000259" key="3">
    <source>
        <dbReference type="PROSITE" id="PS50158"/>
    </source>
</evidence>
<dbReference type="InterPro" id="IPR042793">
    <property type="entry name" value="ZCCHC2"/>
</dbReference>
<proteinExistence type="predicted"/>
<reference evidence="5" key="2">
    <citation type="journal article" date="2007" name="PLoS Biol.">
        <title>Survey sequencing and comparative analysis of the elephant shark (Callorhinchus milii) genome.</title>
        <authorList>
            <person name="Venkatesh B."/>
            <person name="Kirkness E.F."/>
            <person name="Loh Y.H."/>
            <person name="Halpern A.L."/>
            <person name="Lee A.P."/>
            <person name="Johnson J."/>
            <person name="Dandona N."/>
            <person name="Viswanathan L.D."/>
            <person name="Tay A."/>
            <person name="Venter J.C."/>
            <person name="Strausberg R.L."/>
            <person name="Brenner S."/>
        </authorList>
    </citation>
    <scope>NUCLEOTIDE SEQUENCE [LARGE SCALE GENOMIC DNA]</scope>
</reference>
<organism evidence="4 5">
    <name type="scientific">Callorhinchus milii</name>
    <name type="common">Ghost shark</name>
    <dbReference type="NCBI Taxonomy" id="7868"/>
    <lineage>
        <taxon>Eukaryota</taxon>
        <taxon>Metazoa</taxon>
        <taxon>Chordata</taxon>
        <taxon>Craniata</taxon>
        <taxon>Vertebrata</taxon>
        <taxon>Chondrichthyes</taxon>
        <taxon>Holocephali</taxon>
        <taxon>Chimaeriformes</taxon>
        <taxon>Callorhinchidae</taxon>
        <taxon>Callorhinchus</taxon>
    </lineage>
</organism>
<evidence type="ECO:0000313" key="4">
    <source>
        <dbReference type="Ensembl" id="ENSCMIP00000036956.1"/>
    </source>
</evidence>
<feature type="compositionally biased region" description="Polar residues" evidence="2">
    <location>
        <begin position="388"/>
        <end position="399"/>
    </location>
</feature>
<keyword evidence="1" id="KW-0862">Zinc</keyword>
<reference evidence="4" key="4">
    <citation type="submission" date="2025-08" db="UniProtKB">
        <authorList>
            <consortium name="Ensembl"/>
        </authorList>
    </citation>
    <scope>IDENTIFICATION</scope>
</reference>
<keyword evidence="1" id="KW-0863">Zinc-finger</keyword>
<dbReference type="Pfam" id="PF00098">
    <property type="entry name" value="zf-CCHC"/>
    <property type="match status" value="1"/>
</dbReference>
<feature type="region of interest" description="Disordered" evidence="2">
    <location>
        <begin position="372"/>
        <end position="399"/>
    </location>
</feature>
<protein>
    <submittedName>
        <fullName evidence="4">Zinc finger CCHC-type containing 2</fullName>
    </submittedName>
</protein>
<feature type="compositionally biased region" description="Basic and acidic residues" evidence="2">
    <location>
        <begin position="1"/>
        <end position="33"/>
    </location>
</feature>
<sequence length="612" mass="65133">MEQCLTEDKRDPSSSKKLNIHTDMDKKKVDRVSHRAPISNGILRIPPVQPLWTRTGKELRLEVGCGPEPCGDSSSESYSSPSSPRHDGRESCESEDEKDKDSDSTSEDSGKEKPKVRSSCSSVGHGVTNRPTAQVAPVQNASGNIQDIPSTPMLPHIPCMPPMHYMMQNGGKKVDCVAPVDGKSVGMIVTVPPTAVSLRDSSNVTPIGAVEEKRLDLMPSPMSAQTRFFVQTASPALHPMAHRHKMTAPQMSLENGLIPGPQQPTGTVNIGSANTAFIPVHSPSQSGKLPVAVVLDPGSKTATPSVVGLNPIVPQTEGNTGIVPQPASVKVMLHAGGLPPPPGSYNLSGNPASVMPLQGAAATPPPVAPIHNTGSSVPTHTPGPVPSPNTALTHSTAQSESSSYINTIGNSSTNGTIQTAPQLGCGTCTSCGCRGSCGTNSNPPMSYYYPSTIHSQLFRVPFIPFTSLCNGSYLNQAHQNSATQMSFYPNPYPSALMHDPMGNQTSYGMQQIPGFVRGLPLMYHVANMVTNVNGLGPKKNGNVSCYNCGVGGHYAQDCKQPSMEASQPDLLRRRTYQNVEVRNDCRFMHPMMHNIPSTATMKPISRGVQRLN</sequence>
<dbReference type="InterPro" id="IPR001878">
    <property type="entry name" value="Znf_CCHC"/>
</dbReference>
<dbReference type="SUPFAM" id="SSF57756">
    <property type="entry name" value="Retrovirus zinc finger-like domains"/>
    <property type="match status" value="1"/>
</dbReference>
<keyword evidence="5" id="KW-1185">Reference proteome</keyword>
<dbReference type="InParanoid" id="A0A4W3JBN5"/>
<name>A0A4W3JBN5_CALMI</name>
<reference evidence="4" key="5">
    <citation type="submission" date="2025-09" db="UniProtKB">
        <authorList>
            <consortium name="Ensembl"/>
        </authorList>
    </citation>
    <scope>IDENTIFICATION</scope>
</reference>
<dbReference type="PANTHER" id="PTHR46939:SF1">
    <property type="entry name" value="ZINC FINGER CCHC DOMAIN-CONTAINING PROTEIN 2"/>
    <property type="match status" value="1"/>
</dbReference>
<dbReference type="GeneTree" id="ENSGT00520000055637"/>
<feature type="region of interest" description="Disordered" evidence="2">
    <location>
        <begin position="62"/>
        <end position="151"/>
    </location>
</feature>
<dbReference type="GO" id="GO:0008270">
    <property type="term" value="F:zinc ion binding"/>
    <property type="evidence" value="ECO:0007669"/>
    <property type="project" value="UniProtKB-KW"/>
</dbReference>
<dbReference type="Ensembl" id="ENSCMIT00000037497.1">
    <property type="protein sequence ID" value="ENSCMIP00000036956.1"/>
    <property type="gene ID" value="ENSCMIG00000015596.1"/>
</dbReference>
<evidence type="ECO:0000256" key="1">
    <source>
        <dbReference type="PROSITE-ProRule" id="PRU00047"/>
    </source>
</evidence>
<feature type="region of interest" description="Disordered" evidence="2">
    <location>
        <begin position="1"/>
        <end position="38"/>
    </location>
</feature>
<feature type="compositionally biased region" description="Basic and acidic residues" evidence="2">
    <location>
        <begin position="84"/>
        <end position="115"/>
    </location>
</feature>
<dbReference type="PROSITE" id="PS50158">
    <property type="entry name" value="ZF_CCHC"/>
    <property type="match status" value="1"/>
</dbReference>
<dbReference type="GO" id="GO:0003676">
    <property type="term" value="F:nucleic acid binding"/>
    <property type="evidence" value="ECO:0007669"/>
    <property type="project" value="InterPro"/>
</dbReference>
<evidence type="ECO:0000256" key="2">
    <source>
        <dbReference type="SAM" id="MobiDB-lite"/>
    </source>
</evidence>